<evidence type="ECO:0000313" key="5">
    <source>
        <dbReference type="Proteomes" id="UP000317227"/>
    </source>
</evidence>
<feature type="compositionally biased region" description="Basic and acidic residues" evidence="1">
    <location>
        <begin position="34"/>
        <end position="43"/>
    </location>
</feature>
<dbReference type="RefSeq" id="YP_009623928.1">
    <property type="nucleotide sequence ID" value="NC_042116.1"/>
</dbReference>
<dbReference type="OrthoDB" id="2334at10239"/>
<gene>
    <name evidence="2" type="primary">g318</name>
</gene>
<dbReference type="EMBL" id="LR596615">
    <property type="protein sequence ID" value="VUE36364.1"/>
    <property type="molecule type" value="Genomic_DNA"/>
</dbReference>
<evidence type="ECO:0000256" key="1">
    <source>
        <dbReference type="SAM" id="MobiDB-lite"/>
    </source>
</evidence>
<dbReference type="EMBL" id="LT960551">
    <property type="protein sequence ID" value="SOK58595.1"/>
    <property type="molecule type" value="Genomic_DNA"/>
</dbReference>
<organism evidence="2 4">
    <name type="scientific">Yersinia phage fHe-Yen9-04</name>
    <dbReference type="NCBI Taxonomy" id="2052742"/>
    <lineage>
        <taxon>Viruses</taxon>
        <taxon>Duplodnaviria</taxon>
        <taxon>Heunggongvirae</taxon>
        <taxon>Uroviricota</taxon>
        <taxon>Caudoviricetes</taxon>
        <taxon>Eneladusvirus</taxon>
        <taxon>Eneladusvirus Yen904</taxon>
    </lineage>
</organism>
<dbReference type="Proteomes" id="UP000317227">
    <property type="component" value="Segment"/>
</dbReference>
<dbReference type="KEGG" id="vg:40100736"/>
<sequence>MPSKSKAQARFMAAAAHDPEFANKAGISTNAAKEWNHADEKAGNLKKTSKKPEHVNEEVINEASGVGIIKVPPALLNKIQRYVGSILLTMGYTKQQELQKHGETEQSKVLINYLKRFQRKYNAAILSPNDLRKYINSVSTVPLDADEIFSQLPENIKKRPGAKELIQNLKLRLRISNQLVGRGGSNQTNGNLNIQEIGIPSYSQKIKPASIDNVVQSLNYAIGTIEHELQHAIQTTVLQKLNSNDKQTERKARYTDGDDAYYASGIEFGPQVKDLASAATDWLENRPDEITGNKNTDISNAIKYAMSTYSQGKIINALRNYKHNDRANKAMKLIYREVSNFYDNEYADLSDSGELDTSEQNVFGDTTDTSVSLEHPEPGQSTMGDLWLAISQYFGEKPEGFGYYDDLKEIKIKRPFGEISIETANNGGVHLYVRVTGNREKSWNIELNPEQSKKLIQDVAYFSTENTISKLKDKLEEETAPPADLAKADYIVYDTNNTESIFNDDSNKSVQAEYDQDEGTVYVHFKGARDKMYIQGSGKNYYIGYGSENGIICKAADFKKIMELLISFYYESDTTDKMISRTLRSISKNGGTITPSDIESQIEYTKRLQAKHRSTAEVTESSMRGWVDVIQNAELEHDIDDADEQTLINTDRIDEMPLKYDSFMGMDPQIYVDKEAQINKPKNMKPIKNHGQWTTYRGKKGFMAYDNDTGEAIATVEGHENDGWFNVEVTASSRSVKGVVYQMFMDIINEVGIPILSGRLQSNDAMNFWKRLIQSHKVFVVANGEVIQQATPEKFHKYWSDEEGSPQSQFQFLLVK</sequence>
<reference evidence="3 5" key="3">
    <citation type="submission" date="2019-06" db="EMBL/GenBank/DDBJ databases">
        <authorList>
            <person name="Bower L."/>
            <person name="Leinonen R."/>
        </authorList>
    </citation>
    <scope>NUCLEOTIDE SEQUENCE [LARGE SCALE GENOMIC DNA]</scope>
</reference>
<keyword evidence="4" id="KW-1185">Reference proteome</keyword>
<evidence type="ECO:0000313" key="2">
    <source>
        <dbReference type="EMBL" id="SOK58595.1"/>
    </source>
</evidence>
<accession>A0A2C9CXP9</accession>
<evidence type="ECO:0000313" key="3">
    <source>
        <dbReference type="EMBL" id="VUE36364.1"/>
    </source>
</evidence>
<evidence type="ECO:0000313" key="4">
    <source>
        <dbReference type="Proteomes" id="UP000240931"/>
    </source>
</evidence>
<name>A0A2C9CXP9_9CAUD</name>
<reference evidence="4" key="2">
    <citation type="submission" date="2017-10" db="EMBL/GenBank/DDBJ databases">
        <authorList>
            <person name="Skurnik M."/>
        </authorList>
    </citation>
    <scope>NUCLEOTIDE SEQUENCE [LARGE SCALE GENOMIC DNA]</scope>
</reference>
<feature type="region of interest" description="Disordered" evidence="1">
    <location>
        <begin position="32"/>
        <end position="53"/>
    </location>
</feature>
<protein>
    <submittedName>
        <fullName evidence="2">Uncharacterized protein</fullName>
    </submittedName>
</protein>
<dbReference type="GeneID" id="40100736"/>
<proteinExistence type="predicted"/>
<reference evidence="2" key="1">
    <citation type="submission" date="2017-10" db="EMBL/GenBank/DDBJ databases">
        <authorList>
            <person name="Banno H."/>
            <person name="Chua N.-H."/>
        </authorList>
    </citation>
    <scope>NUCLEOTIDE SEQUENCE [LARGE SCALE GENOMIC DNA]</scope>
</reference>
<dbReference type="Proteomes" id="UP000240931">
    <property type="component" value="Segment"/>
</dbReference>